<comment type="pathway">
    <text evidence="1">Metabolic intermediate biosynthesis; chorismate biosynthesis; chorismate from D-erythrose 4-phosphate and phosphoenolpyruvate: step 4/7.</text>
</comment>
<organism evidence="4 5">
    <name type="scientific">Microbacterium salsuginis</name>
    <dbReference type="NCBI Taxonomy" id="2722803"/>
    <lineage>
        <taxon>Bacteria</taxon>
        <taxon>Bacillati</taxon>
        <taxon>Actinomycetota</taxon>
        <taxon>Actinomycetes</taxon>
        <taxon>Micrococcales</taxon>
        <taxon>Microbacteriaceae</taxon>
        <taxon>Microbacterium</taxon>
    </lineage>
</organism>
<dbReference type="RefSeq" id="WP_168913897.1">
    <property type="nucleotide sequence ID" value="NZ_JABACI010000005.1"/>
</dbReference>
<dbReference type="EMBL" id="JABACI010000005">
    <property type="protein sequence ID" value="NLP85401.1"/>
    <property type="molecule type" value="Genomic_DNA"/>
</dbReference>
<proteinExistence type="predicted"/>
<keyword evidence="5" id="KW-1185">Reference proteome</keyword>
<dbReference type="Gene3D" id="3.40.50.720">
    <property type="entry name" value="NAD(P)-binding Rossmann-like Domain"/>
    <property type="match status" value="1"/>
</dbReference>
<dbReference type="SUPFAM" id="SSF53223">
    <property type="entry name" value="Aminoacid dehydrogenase-like, N-terminal domain"/>
    <property type="match status" value="1"/>
</dbReference>
<name>A0ABX1KJ52_9MICO</name>
<dbReference type="Gene3D" id="3.40.50.10860">
    <property type="entry name" value="Leucine Dehydrogenase, chain A, domain 1"/>
    <property type="match status" value="1"/>
</dbReference>
<keyword evidence="2" id="KW-0028">Amino-acid biosynthesis</keyword>
<evidence type="ECO:0000313" key="5">
    <source>
        <dbReference type="Proteomes" id="UP001429745"/>
    </source>
</evidence>
<dbReference type="PANTHER" id="PTHR21089">
    <property type="entry name" value="SHIKIMATE DEHYDROGENASE"/>
    <property type="match status" value="1"/>
</dbReference>
<dbReference type="InterPro" id="IPR036291">
    <property type="entry name" value="NAD(P)-bd_dom_sf"/>
</dbReference>
<dbReference type="Pfam" id="PF08501">
    <property type="entry name" value="Shikimate_dh_N"/>
    <property type="match status" value="1"/>
</dbReference>
<evidence type="ECO:0000256" key="2">
    <source>
        <dbReference type="ARBA" id="ARBA00023141"/>
    </source>
</evidence>
<comment type="caution">
    <text evidence="4">The sequence shown here is derived from an EMBL/GenBank/DDBJ whole genome shotgun (WGS) entry which is preliminary data.</text>
</comment>
<dbReference type="Proteomes" id="UP001429745">
    <property type="component" value="Unassembled WGS sequence"/>
</dbReference>
<reference evidence="4 5" key="1">
    <citation type="submission" date="2020-04" db="EMBL/GenBank/DDBJ databases">
        <title>CFH 90308 Microbacterium sp.</title>
        <authorList>
            <person name="Nie G."/>
            <person name="Ming H."/>
            <person name="Xia T."/>
        </authorList>
    </citation>
    <scope>NUCLEOTIDE SEQUENCE [LARGE SCALE GENOMIC DNA]</scope>
    <source>
        <strain evidence="4 5">CFH 90308</strain>
    </source>
</reference>
<feature type="domain" description="Shikimate dehydrogenase substrate binding N-terminal" evidence="3">
    <location>
        <begin position="19"/>
        <end position="100"/>
    </location>
</feature>
<evidence type="ECO:0000259" key="3">
    <source>
        <dbReference type="Pfam" id="PF08501"/>
    </source>
</evidence>
<dbReference type="SUPFAM" id="SSF51735">
    <property type="entry name" value="NAD(P)-binding Rossmann-fold domains"/>
    <property type="match status" value="1"/>
</dbReference>
<dbReference type="InterPro" id="IPR046346">
    <property type="entry name" value="Aminoacid_DH-like_N_sf"/>
</dbReference>
<dbReference type="InterPro" id="IPR022893">
    <property type="entry name" value="Shikimate_DH_fam"/>
</dbReference>
<dbReference type="PANTHER" id="PTHR21089:SF1">
    <property type="entry name" value="BIFUNCTIONAL 3-DEHYDROQUINATE DEHYDRATASE_SHIKIMATE DEHYDROGENASE, CHLOROPLASTIC"/>
    <property type="match status" value="1"/>
</dbReference>
<dbReference type="InterPro" id="IPR013708">
    <property type="entry name" value="Shikimate_DH-bd_N"/>
</dbReference>
<keyword evidence="2" id="KW-0057">Aromatic amino acid biosynthesis</keyword>
<sequence length="291" mass="30525">MVPRQPRFGVLTSANRLEVWGDPIAHSRSPQLHAAAYGLLGLDWTYGRRRVDEASFAAELAGLDEAWRGLSLTMPLKGVAFRAAAAHDRAAELTGAVNTLLVDPAGPRGFNTDVGGIVRALADDAVTALPRARVVGAGATATSALVALAELGAREVEVIARRPEAVAPLRELGVKLGLDIVAGSFQASAYDDVPLTIATLPGDARLPDAAAAGLARAGGLLLDVVYGHWPTALSSEWERHGGTARSGLGMLLYQALLQIRIFRNGDPGATLPNERVLVDAMRRALEDPNAA</sequence>
<evidence type="ECO:0000256" key="1">
    <source>
        <dbReference type="ARBA" id="ARBA00004871"/>
    </source>
</evidence>
<gene>
    <name evidence="4" type="ORF">HF576_16260</name>
</gene>
<protein>
    <submittedName>
        <fullName evidence="4">Shikimate dehydrogenase</fullName>
    </submittedName>
</protein>
<accession>A0ABX1KJ52</accession>
<evidence type="ECO:0000313" key="4">
    <source>
        <dbReference type="EMBL" id="NLP85401.1"/>
    </source>
</evidence>